<sequence>MQPHHHRSSLKQQNKPFKGATGTRSGLTGKRTPLKTTHQTEQSKAERTNFLKQQREKKKAEILDKKRLQTDAPVVPPKTVVLLSFHHSADALATKKKILSVLASDPQSDIQLGNLDALPSHQLHTVLLPPWAQPTQSGESKKQRASFIDAPRDIMASLDICKTADLVVCVFCKGSLEDPALDPQGYKSLTALKLQGLPVCVGVLNGSENLMMNKKQQGENRKFVQRYFQSEFGDDKKFFSLDSEGDVKTLVRSLVNLTPKALTFRQDRGYMMTAEPPLYDPETKVLRLRGYVRGSGFSVRHPVHVTGYGDFLLTGIVRSRDPCPLGRRERESRRGGRKSDGGAAEMEDVPSSSSSSSSSASAFGAGFGGGMEVDTDSGAAAGGVGGGREGDQAGTVVEELDVLRAPEEVEVEEQQGGWATAAGTAAAWLRELRDEWKCLRPYDPLAGDQTWPTEEEMREAEEQQQRQQQQRRRMIRVPKGADEYTRAWLAEEVDVGEAGEDPSKERERETRGMDDQSQEGDEGGMEMEEGEDDDDEEEWEFEAAGAAGGARAGGEQDMGDESMQGMTPEQAAEEKKRQRQAELAERSAEDREFPDEVDTPVDKAAKVRFQKYRGLKSFRTSPWDQYEDLPVEYSRVFEFEDFTATCKAARQRLLYDCRMAGGGLGCSGVFCELVLAQVSPEVGQRAASPSAFGSALPFPLVVSTLFPFERKVTVVHCRMQRHGEFEEPVKSKDPVMAHVGFRRFPCSPLYSSHSTRKTPNEKHRFLRFLHPHATTVASFYAPACIPPCPVMLFKESEAGETSLAAWGSLLPSDPNRLIIKRIVLTGLPFRVHKSRAVVRFMFYAPDDVRWFKPVELHTKKGLRGHIREPLGTHGYMKAKFNNRMAQNDTICMALYKRVFPRWFPPAWGGIPDSTPEAHPEC</sequence>
<evidence type="ECO:0000256" key="4">
    <source>
        <dbReference type="ARBA" id="ARBA00038288"/>
    </source>
</evidence>
<evidence type="ECO:0000256" key="1">
    <source>
        <dbReference type="ARBA" id="ARBA00004604"/>
    </source>
</evidence>
<feature type="region of interest" description="Disordered" evidence="5">
    <location>
        <begin position="322"/>
        <end position="362"/>
    </location>
</feature>
<organism evidence="7">
    <name type="scientific">Chromera velia CCMP2878</name>
    <dbReference type="NCBI Taxonomy" id="1169474"/>
    <lineage>
        <taxon>Eukaryota</taxon>
        <taxon>Sar</taxon>
        <taxon>Alveolata</taxon>
        <taxon>Colpodellida</taxon>
        <taxon>Chromeraceae</taxon>
        <taxon>Chromera</taxon>
    </lineage>
</organism>
<feature type="region of interest" description="Disordered" evidence="5">
    <location>
        <begin position="453"/>
        <end position="599"/>
    </location>
</feature>
<feature type="region of interest" description="Disordered" evidence="5">
    <location>
        <begin position="1"/>
        <end position="64"/>
    </location>
</feature>
<dbReference type="VEuPathDB" id="CryptoDB:Cvel_12175"/>
<dbReference type="Pfam" id="PF22298">
    <property type="entry name" value="Tsr1_G-like"/>
    <property type="match status" value="1"/>
</dbReference>
<comment type="subcellular location">
    <subcellularLocation>
        <location evidence="1">Nucleus</location>
        <location evidence="1">Nucleolus</location>
    </subcellularLocation>
</comment>
<dbReference type="GO" id="GO:0030688">
    <property type="term" value="C:preribosome, small subunit precursor"/>
    <property type="evidence" value="ECO:0007669"/>
    <property type="project" value="TreeGrafter"/>
</dbReference>
<dbReference type="GO" id="GO:0005730">
    <property type="term" value="C:nucleolus"/>
    <property type="evidence" value="ECO:0007669"/>
    <property type="project" value="UniProtKB-SubCell"/>
</dbReference>
<evidence type="ECO:0000313" key="7">
    <source>
        <dbReference type="EMBL" id="CEM53689.1"/>
    </source>
</evidence>
<feature type="compositionally biased region" description="Acidic residues" evidence="5">
    <location>
        <begin position="516"/>
        <end position="541"/>
    </location>
</feature>
<accession>A0A0G4I958</accession>
<evidence type="ECO:0000259" key="6">
    <source>
        <dbReference type="PROSITE" id="PS51714"/>
    </source>
</evidence>
<feature type="domain" description="Bms1-type G" evidence="6">
    <location>
        <begin position="76"/>
        <end position="260"/>
    </location>
</feature>
<dbReference type="PANTHER" id="PTHR12858">
    <property type="entry name" value="RIBOSOME BIOGENESIS PROTEIN"/>
    <property type="match status" value="1"/>
</dbReference>
<dbReference type="GO" id="GO:0034511">
    <property type="term" value="F:U3 snoRNA binding"/>
    <property type="evidence" value="ECO:0007669"/>
    <property type="project" value="TreeGrafter"/>
</dbReference>
<dbReference type="InterPro" id="IPR039761">
    <property type="entry name" value="Bms1/Tsr1"/>
</dbReference>
<dbReference type="Pfam" id="PF08142">
    <property type="entry name" value="AARP2CN"/>
    <property type="match status" value="1"/>
</dbReference>
<proteinExistence type="inferred from homology"/>
<dbReference type="Pfam" id="PF04950">
    <property type="entry name" value="RIBIOP_C"/>
    <property type="match status" value="1"/>
</dbReference>
<dbReference type="EMBL" id="CDMZ01005717">
    <property type="protein sequence ID" value="CEM53689.1"/>
    <property type="molecule type" value="Genomic_DNA"/>
</dbReference>
<dbReference type="SMART" id="SM01362">
    <property type="entry name" value="DUF663"/>
    <property type="match status" value="1"/>
</dbReference>
<keyword evidence="3" id="KW-0539">Nucleus</keyword>
<dbReference type="AlphaFoldDB" id="A0A0G4I958"/>
<reference evidence="7" key="1">
    <citation type="submission" date="2014-11" db="EMBL/GenBank/DDBJ databases">
        <authorList>
            <person name="Otto D Thomas"/>
            <person name="Naeem Raeece"/>
        </authorList>
    </citation>
    <scope>NUCLEOTIDE SEQUENCE</scope>
</reference>
<dbReference type="GO" id="GO:0005525">
    <property type="term" value="F:GTP binding"/>
    <property type="evidence" value="ECO:0007669"/>
    <property type="project" value="TreeGrafter"/>
</dbReference>
<dbReference type="PhylomeDB" id="A0A0G4I958"/>
<dbReference type="InterPro" id="IPR007034">
    <property type="entry name" value="BMS1_TSR1_C"/>
</dbReference>
<dbReference type="GO" id="GO:0000479">
    <property type="term" value="P:endonucleolytic cleavage of tricistronic rRNA transcript (SSU-rRNA, 5.8S rRNA, LSU-rRNA)"/>
    <property type="evidence" value="ECO:0007669"/>
    <property type="project" value="TreeGrafter"/>
</dbReference>
<dbReference type="GO" id="GO:0000462">
    <property type="term" value="P:maturation of SSU-rRNA from tricistronic rRNA transcript (SSU-rRNA, 5.8S rRNA, LSU-rRNA)"/>
    <property type="evidence" value="ECO:0007669"/>
    <property type="project" value="TreeGrafter"/>
</dbReference>
<feature type="compositionally biased region" description="Basic and acidic residues" evidence="5">
    <location>
        <begin position="572"/>
        <end position="591"/>
    </location>
</feature>
<feature type="compositionally biased region" description="Basic and acidic residues" evidence="5">
    <location>
        <begin position="501"/>
        <end position="514"/>
    </location>
</feature>
<name>A0A0G4I958_9ALVE</name>
<feature type="compositionally biased region" description="Basic and acidic residues" evidence="5">
    <location>
        <begin position="322"/>
        <end position="340"/>
    </location>
</feature>
<dbReference type="InterPro" id="IPR030387">
    <property type="entry name" value="G_Bms1/Tsr1_dom"/>
</dbReference>
<dbReference type="PROSITE" id="PS51714">
    <property type="entry name" value="G_BMS1"/>
    <property type="match status" value="1"/>
</dbReference>
<dbReference type="PANTHER" id="PTHR12858:SF1">
    <property type="entry name" value="PRE-RRNA-PROCESSING PROTEIN TSR1 HOMOLOG"/>
    <property type="match status" value="1"/>
</dbReference>
<protein>
    <recommendedName>
        <fullName evidence="6">Bms1-type G domain-containing protein</fullName>
    </recommendedName>
</protein>
<evidence type="ECO:0000256" key="2">
    <source>
        <dbReference type="ARBA" id="ARBA00022517"/>
    </source>
</evidence>
<evidence type="ECO:0000256" key="5">
    <source>
        <dbReference type="SAM" id="MobiDB-lite"/>
    </source>
</evidence>
<dbReference type="SMART" id="SM00785">
    <property type="entry name" value="AARP2CN"/>
    <property type="match status" value="1"/>
</dbReference>
<gene>
    <name evidence="7" type="ORF">Cvel_12175</name>
</gene>
<dbReference type="InterPro" id="IPR012948">
    <property type="entry name" value="AARP2CN"/>
</dbReference>
<keyword evidence="2" id="KW-0690">Ribosome biogenesis</keyword>
<comment type="similarity">
    <text evidence="4">Belongs to the TRAFAC class translation factor GTPase superfamily. Bms1-like GTPase family. TSR1 subfamily.</text>
</comment>
<dbReference type="GO" id="GO:0003924">
    <property type="term" value="F:GTPase activity"/>
    <property type="evidence" value="ECO:0007669"/>
    <property type="project" value="TreeGrafter"/>
</dbReference>
<feature type="compositionally biased region" description="Low complexity" evidence="5">
    <location>
        <begin position="351"/>
        <end position="362"/>
    </location>
</feature>
<feature type="compositionally biased region" description="Acidic residues" evidence="5">
    <location>
        <begin position="491"/>
        <end position="500"/>
    </location>
</feature>
<evidence type="ECO:0000256" key="3">
    <source>
        <dbReference type="ARBA" id="ARBA00023242"/>
    </source>
</evidence>